<dbReference type="PANTHER" id="PTHR12620">
    <property type="entry name" value="U2 SNRNP AUXILIARY FACTOR, SMALL SUBUNIT"/>
    <property type="match status" value="1"/>
</dbReference>
<dbReference type="GO" id="GO:0000398">
    <property type="term" value="P:mRNA splicing, via spliceosome"/>
    <property type="evidence" value="ECO:0007669"/>
    <property type="project" value="InterPro"/>
</dbReference>
<reference evidence="5 6" key="1">
    <citation type="submission" date="2020-09" db="EMBL/GenBank/DDBJ databases">
        <title>De no assembly of potato wild relative species, Solanum commersonii.</title>
        <authorList>
            <person name="Cho K."/>
        </authorList>
    </citation>
    <scope>NUCLEOTIDE SEQUENCE [LARGE SCALE GENOMIC DNA]</scope>
    <source>
        <strain evidence="5">LZ3.2</strain>
        <tissue evidence="5">Leaf</tissue>
    </source>
</reference>
<dbReference type="SUPFAM" id="SSF54928">
    <property type="entry name" value="RNA-binding domain, RBD"/>
    <property type="match status" value="1"/>
</dbReference>
<evidence type="ECO:0000313" key="5">
    <source>
        <dbReference type="EMBL" id="KAG5614770.1"/>
    </source>
</evidence>
<sequence>RLIDPCKIQKHFKDFYNDLSEELNKYGEIDSLHICDNLDDHMVGNVYVQFGEEEKAATVVDIATLCTLKRSVGNCDISCLEALYQSNGTQNEGDPTNPTIFIGNLDASVTNDHLRRVFGNYGSCAEEALRALNGTQLGGQIIRLLTSLRVIRTNGVVVLWPPPQRPRKRKLVHTRMTM</sequence>
<comment type="caution">
    <text evidence="5">The sequence shown here is derived from an EMBL/GenBank/DDBJ whole genome shotgun (WGS) entry which is preliminary data.</text>
</comment>
<keyword evidence="4" id="KW-0862">Zinc</keyword>
<evidence type="ECO:0008006" key="7">
    <source>
        <dbReference type="Google" id="ProtNLM"/>
    </source>
</evidence>
<accession>A0A9J5ZRU3</accession>
<dbReference type="PRINTS" id="PR01848">
    <property type="entry name" value="U2AUXFACTOR"/>
</dbReference>
<organism evidence="5 6">
    <name type="scientific">Solanum commersonii</name>
    <name type="common">Commerson's wild potato</name>
    <name type="synonym">Commerson's nightshade</name>
    <dbReference type="NCBI Taxonomy" id="4109"/>
    <lineage>
        <taxon>Eukaryota</taxon>
        <taxon>Viridiplantae</taxon>
        <taxon>Streptophyta</taxon>
        <taxon>Embryophyta</taxon>
        <taxon>Tracheophyta</taxon>
        <taxon>Spermatophyta</taxon>
        <taxon>Magnoliopsida</taxon>
        <taxon>eudicotyledons</taxon>
        <taxon>Gunneridae</taxon>
        <taxon>Pentapetalae</taxon>
        <taxon>asterids</taxon>
        <taxon>lamiids</taxon>
        <taxon>Solanales</taxon>
        <taxon>Solanaceae</taxon>
        <taxon>Solanoideae</taxon>
        <taxon>Solaneae</taxon>
        <taxon>Solanum</taxon>
    </lineage>
</organism>
<dbReference type="InterPro" id="IPR012677">
    <property type="entry name" value="Nucleotide-bd_a/b_plait_sf"/>
</dbReference>
<keyword evidence="6" id="KW-1185">Reference proteome</keyword>
<evidence type="ECO:0000256" key="3">
    <source>
        <dbReference type="ARBA" id="ARBA00022771"/>
    </source>
</evidence>
<evidence type="ECO:0000313" key="6">
    <source>
        <dbReference type="Proteomes" id="UP000824120"/>
    </source>
</evidence>
<dbReference type="InterPro" id="IPR009145">
    <property type="entry name" value="U2AF_small"/>
</dbReference>
<dbReference type="GO" id="GO:0089701">
    <property type="term" value="C:U2AF complex"/>
    <property type="evidence" value="ECO:0007669"/>
    <property type="project" value="InterPro"/>
</dbReference>
<proteinExistence type="predicted"/>
<protein>
    <recommendedName>
        <fullName evidence="7">RRM domain-containing protein</fullName>
    </recommendedName>
</protein>
<name>A0A9J5ZRU3_SOLCO</name>
<dbReference type="AlphaFoldDB" id="A0A9J5ZRU3"/>
<dbReference type="OrthoDB" id="423462at2759"/>
<keyword evidence="3" id="KW-0863">Zinc-finger</keyword>
<evidence type="ECO:0000256" key="1">
    <source>
        <dbReference type="ARBA" id="ARBA00022723"/>
    </source>
</evidence>
<keyword evidence="1" id="KW-0479">Metal-binding</keyword>
<dbReference type="InterPro" id="IPR035979">
    <property type="entry name" value="RBD_domain_sf"/>
</dbReference>
<gene>
    <name evidence="5" type="ORF">H5410_014594</name>
</gene>
<dbReference type="Proteomes" id="UP000824120">
    <property type="component" value="Chromosome 3"/>
</dbReference>
<dbReference type="GO" id="GO:0008270">
    <property type="term" value="F:zinc ion binding"/>
    <property type="evidence" value="ECO:0007669"/>
    <property type="project" value="UniProtKB-KW"/>
</dbReference>
<dbReference type="EMBL" id="JACXVP010000003">
    <property type="protein sequence ID" value="KAG5614770.1"/>
    <property type="molecule type" value="Genomic_DNA"/>
</dbReference>
<evidence type="ECO:0000256" key="4">
    <source>
        <dbReference type="ARBA" id="ARBA00022833"/>
    </source>
</evidence>
<keyword evidence="2" id="KW-0677">Repeat</keyword>
<dbReference type="GO" id="GO:0003723">
    <property type="term" value="F:RNA binding"/>
    <property type="evidence" value="ECO:0007669"/>
    <property type="project" value="InterPro"/>
</dbReference>
<feature type="non-terminal residue" evidence="5">
    <location>
        <position position="178"/>
    </location>
</feature>
<evidence type="ECO:0000256" key="2">
    <source>
        <dbReference type="ARBA" id="ARBA00022737"/>
    </source>
</evidence>
<dbReference type="Gene3D" id="3.30.70.330">
    <property type="match status" value="2"/>
</dbReference>